<proteinExistence type="predicted"/>
<dbReference type="InterPro" id="IPR007658">
    <property type="entry name" value="DUF594"/>
</dbReference>
<dbReference type="OrthoDB" id="664790at2759"/>
<protein>
    <recommendedName>
        <fullName evidence="1">DUF4220 domain-containing protein</fullName>
    </recommendedName>
</protein>
<dbReference type="AlphaFoldDB" id="A0A835ALU4"/>
<sequence>MMTVSSVVQAHQWWDEWQLRFLVLLSLSIQCMLVLCCPLDRKFHLPFWLKLCIRIAYIASDAVPINALATILNRQKKAPHSTPVHGNRDLELLWAPILLMHIGGSSVVPVQNMEESEQWTKHLTVAVSQVSIALYVFYSSWPSSSADKRQLAAAILIFIPGILKCFIKPWSDGYKYWKEAELRRVIADKVDSTEESEHGFLWEACALTKALMNIEDEVKLWTIIQGVWVEMLCFSASRCRGYLHAKNIGAEYLPQAWLLLAYAGMETLPERHQRTNLKGSQLNSQ</sequence>
<dbReference type="Pfam" id="PF04578">
    <property type="entry name" value="DUF594"/>
    <property type="match status" value="1"/>
</dbReference>
<dbReference type="Pfam" id="PF13968">
    <property type="entry name" value="DUF4220"/>
    <property type="match status" value="1"/>
</dbReference>
<evidence type="ECO:0000313" key="3">
    <source>
        <dbReference type="Proteomes" id="UP000636709"/>
    </source>
</evidence>
<evidence type="ECO:0000259" key="1">
    <source>
        <dbReference type="Pfam" id="PF13968"/>
    </source>
</evidence>
<keyword evidence="3" id="KW-1185">Reference proteome</keyword>
<dbReference type="EMBL" id="JACEFO010002268">
    <property type="protein sequence ID" value="KAF8669953.1"/>
    <property type="molecule type" value="Genomic_DNA"/>
</dbReference>
<dbReference type="InterPro" id="IPR025315">
    <property type="entry name" value="DUF4220"/>
</dbReference>
<reference evidence="2" key="1">
    <citation type="submission" date="2020-07" db="EMBL/GenBank/DDBJ databases">
        <title>Genome sequence and genetic diversity analysis of an under-domesticated orphan crop, white fonio (Digitaria exilis).</title>
        <authorList>
            <person name="Bennetzen J.L."/>
            <person name="Chen S."/>
            <person name="Ma X."/>
            <person name="Wang X."/>
            <person name="Yssel A.E.J."/>
            <person name="Chaluvadi S.R."/>
            <person name="Johnson M."/>
            <person name="Gangashetty P."/>
            <person name="Hamidou F."/>
            <person name="Sanogo M.D."/>
            <person name="Zwaenepoel A."/>
            <person name="Wallace J."/>
            <person name="Van De Peer Y."/>
            <person name="Van Deynze A."/>
        </authorList>
    </citation>
    <scope>NUCLEOTIDE SEQUENCE</scope>
    <source>
        <tissue evidence="2">Leaves</tissue>
    </source>
</reference>
<dbReference type="Proteomes" id="UP000636709">
    <property type="component" value="Unassembled WGS sequence"/>
</dbReference>
<evidence type="ECO:0000313" key="2">
    <source>
        <dbReference type="EMBL" id="KAF8669953.1"/>
    </source>
</evidence>
<organism evidence="2 3">
    <name type="scientific">Digitaria exilis</name>
    <dbReference type="NCBI Taxonomy" id="1010633"/>
    <lineage>
        <taxon>Eukaryota</taxon>
        <taxon>Viridiplantae</taxon>
        <taxon>Streptophyta</taxon>
        <taxon>Embryophyta</taxon>
        <taxon>Tracheophyta</taxon>
        <taxon>Spermatophyta</taxon>
        <taxon>Magnoliopsida</taxon>
        <taxon>Liliopsida</taxon>
        <taxon>Poales</taxon>
        <taxon>Poaceae</taxon>
        <taxon>PACMAD clade</taxon>
        <taxon>Panicoideae</taxon>
        <taxon>Panicodae</taxon>
        <taxon>Paniceae</taxon>
        <taxon>Anthephorinae</taxon>
        <taxon>Digitaria</taxon>
    </lineage>
</organism>
<accession>A0A835ALU4</accession>
<feature type="domain" description="DUF4220" evidence="1">
    <location>
        <begin position="56"/>
        <end position="171"/>
    </location>
</feature>
<comment type="caution">
    <text evidence="2">The sequence shown here is derived from an EMBL/GenBank/DDBJ whole genome shotgun (WGS) entry which is preliminary data.</text>
</comment>
<gene>
    <name evidence="2" type="ORF">HU200_051136</name>
</gene>
<dbReference type="PANTHER" id="PTHR31325">
    <property type="entry name" value="OS01G0798800 PROTEIN-RELATED"/>
    <property type="match status" value="1"/>
</dbReference>
<name>A0A835ALU4_9POAL</name>